<accession>A0A562T5S2</accession>
<dbReference type="OrthoDB" id="1373771at2"/>
<sequence length="85" mass="10178">MENVNEKISRIDSKEDFLYFLIDLIADFRHNRDEWENKSLESYLDAMASWIADMEGFYMNNNIPVPTSVDWKFFARILIAAKMYE</sequence>
<feature type="domain" description="DUF7660" evidence="1">
    <location>
        <begin position="13"/>
        <end position="85"/>
    </location>
</feature>
<organism evidence="2 3">
    <name type="scientific">Chitinophaga japonensis</name>
    <name type="common">Flexibacter japonensis</name>
    <dbReference type="NCBI Taxonomy" id="104662"/>
    <lineage>
        <taxon>Bacteria</taxon>
        <taxon>Pseudomonadati</taxon>
        <taxon>Bacteroidota</taxon>
        <taxon>Chitinophagia</taxon>
        <taxon>Chitinophagales</taxon>
        <taxon>Chitinophagaceae</taxon>
        <taxon>Chitinophaga</taxon>
    </lineage>
</organism>
<keyword evidence="3" id="KW-1185">Reference proteome</keyword>
<dbReference type="EMBL" id="VLLG01000003">
    <property type="protein sequence ID" value="TWI88875.1"/>
    <property type="molecule type" value="Genomic_DNA"/>
</dbReference>
<name>A0A562T5S2_CHIJA</name>
<dbReference type="AlphaFoldDB" id="A0A562T5S2"/>
<evidence type="ECO:0000313" key="3">
    <source>
        <dbReference type="Proteomes" id="UP000316778"/>
    </source>
</evidence>
<dbReference type="RefSeq" id="WP_145714774.1">
    <property type="nucleotide sequence ID" value="NZ_BAAAFY010000001.1"/>
</dbReference>
<evidence type="ECO:0000313" key="2">
    <source>
        <dbReference type="EMBL" id="TWI88875.1"/>
    </source>
</evidence>
<gene>
    <name evidence="2" type="ORF">LX66_2963</name>
</gene>
<dbReference type="Proteomes" id="UP000316778">
    <property type="component" value="Unassembled WGS sequence"/>
</dbReference>
<comment type="caution">
    <text evidence="2">The sequence shown here is derived from an EMBL/GenBank/DDBJ whole genome shotgun (WGS) entry which is preliminary data.</text>
</comment>
<proteinExistence type="predicted"/>
<dbReference type="InterPro" id="IPR056077">
    <property type="entry name" value="DUF7660"/>
</dbReference>
<dbReference type="Pfam" id="PF24693">
    <property type="entry name" value="DUF7660"/>
    <property type="match status" value="1"/>
</dbReference>
<evidence type="ECO:0000259" key="1">
    <source>
        <dbReference type="Pfam" id="PF24693"/>
    </source>
</evidence>
<reference evidence="2 3" key="1">
    <citation type="journal article" date="2013" name="Stand. Genomic Sci.">
        <title>Genomic Encyclopedia of Type Strains, Phase I: The one thousand microbial genomes (KMG-I) project.</title>
        <authorList>
            <person name="Kyrpides N.C."/>
            <person name="Woyke T."/>
            <person name="Eisen J.A."/>
            <person name="Garrity G."/>
            <person name="Lilburn T.G."/>
            <person name="Beck B.J."/>
            <person name="Whitman W.B."/>
            <person name="Hugenholtz P."/>
            <person name="Klenk H.P."/>
        </authorList>
    </citation>
    <scope>NUCLEOTIDE SEQUENCE [LARGE SCALE GENOMIC DNA]</scope>
    <source>
        <strain evidence="2 3">DSM 13484</strain>
    </source>
</reference>
<protein>
    <recommendedName>
        <fullName evidence="1">DUF7660 domain-containing protein</fullName>
    </recommendedName>
</protein>